<gene>
    <name evidence="2" type="ORF">H7U22_19475</name>
</gene>
<name>A0ABR7KWY1_9SPHI</name>
<reference evidence="2 3" key="1">
    <citation type="submission" date="2020-08" db="EMBL/GenBank/DDBJ databases">
        <authorList>
            <person name="Sun Q."/>
            <person name="Inoue M."/>
        </authorList>
    </citation>
    <scope>NUCLEOTIDE SEQUENCE [LARGE SCALE GENOMIC DNA]</scope>
    <source>
        <strain evidence="2 3">CCM 8938</strain>
    </source>
</reference>
<dbReference type="EMBL" id="JACRYL010000023">
    <property type="protein sequence ID" value="MBC6112609.1"/>
    <property type="molecule type" value="Genomic_DNA"/>
</dbReference>
<protein>
    <submittedName>
        <fullName evidence="2">VOC family protein</fullName>
    </submittedName>
</protein>
<dbReference type="InterPro" id="IPR004360">
    <property type="entry name" value="Glyas_Fos-R_dOase_dom"/>
</dbReference>
<dbReference type="InterPro" id="IPR029068">
    <property type="entry name" value="Glyas_Bleomycin-R_OHBP_Dase"/>
</dbReference>
<dbReference type="InterPro" id="IPR037523">
    <property type="entry name" value="VOC_core"/>
</dbReference>
<sequence length="126" mass="14161">MLNSKEVFSSFSVNDLSKAKEFYKDVLGLEVVDNPMGIIEIHFPNSSKVMVYPKPNHTPATFTVLNFPVEDIDQAVDELIKKGVQFEIYDEEYLKTDEKGISRNNGGPSIAWFKDPAGNIFSVLKS</sequence>
<dbReference type="Proteomes" id="UP000652755">
    <property type="component" value="Unassembled WGS sequence"/>
</dbReference>
<evidence type="ECO:0000313" key="3">
    <source>
        <dbReference type="Proteomes" id="UP000652755"/>
    </source>
</evidence>
<organism evidence="2 3">
    <name type="scientific">Pedobacter fastidiosus</name>
    <dbReference type="NCBI Taxonomy" id="2765361"/>
    <lineage>
        <taxon>Bacteria</taxon>
        <taxon>Pseudomonadati</taxon>
        <taxon>Bacteroidota</taxon>
        <taxon>Sphingobacteriia</taxon>
        <taxon>Sphingobacteriales</taxon>
        <taxon>Sphingobacteriaceae</taxon>
        <taxon>Pedobacter</taxon>
    </lineage>
</organism>
<dbReference type="Pfam" id="PF00903">
    <property type="entry name" value="Glyoxalase"/>
    <property type="match status" value="1"/>
</dbReference>
<comment type="caution">
    <text evidence="2">The sequence shown here is derived from an EMBL/GenBank/DDBJ whole genome shotgun (WGS) entry which is preliminary data.</text>
</comment>
<dbReference type="PROSITE" id="PS51819">
    <property type="entry name" value="VOC"/>
    <property type="match status" value="1"/>
</dbReference>
<dbReference type="SUPFAM" id="SSF54593">
    <property type="entry name" value="Glyoxalase/Bleomycin resistance protein/Dihydroxybiphenyl dioxygenase"/>
    <property type="match status" value="1"/>
</dbReference>
<accession>A0ABR7KWY1</accession>
<feature type="domain" description="VOC" evidence="1">
    <location>
        <begin position="1"/>
        <end position="126"/>
    </location>
</feature>
<proteinExistence type="predicted"/>
<evidence type="ECO:0000259" key="1">
    <source>
        <dbReference type="PROSITE" id="PS51819"/>
    </source>
</evidence>
<evidence type="ECO:0000313" key="2">
    <source>
        <dbReference type="EMBL" id="MBC6112609.1"/>
    </source>
</evidence>
<dbReference type="RefSeq" id="WP_187073029.1">
    <property type="nucleotide sequence ID" value="NZ_JACRYL010000023.1"/>
</dbReference>
<keyword evidence="3" id="KW-1185">Reference proteome</keyword>
<dbReference type="Gene3D" id="3.10.180.10">
    <property type="entry name" value="2,3-Dihydroxybiphenyl 1,2-Dioxygenase, domain 1"/>
    <property type="match status" value="1"/>
</dbReference>